<keyword evidence="1" id="KW-0812">Transmembrane</keyword>
<keyword evidence="1" id="KW-0472">Membrane</keyword>
<keyword evidence="1" id="KW-1133">Transmembrane helix</keyword>
<dbReference type="EMBL" id="HBUE01195372">
    <property type="protein sequence ID" value="CAG6527351.1"/>
    <property type="molecule type" value="Transcribed_RNA"/>
</dbReference>
<protein>
    <submittedName>
        <fullName evidence="2">(northern house mosquito) hypothetical protein</fullName>
    </submittedName>
</protein>
<organism evidence="2">
    <name type="scientific">Culex pipiens</name>
    <name type="common">House mosquito</name>
    <dbReference type="NCBI Taxonomy" id="7175"/>
    <lineage>
        <taxon>Eukaryota</taxon>
        <taxon>Metazoa</taxon>
        <taxon>Ecdysozoa</taxon>
        <taxon>Arthropoda</taxon>
        <taxon>Hexapoda</taxon>
        <taxon>Insecta</taxon>
        <taxon>Pterygota</taxon>
        <taxon>Neoptera</taxon>
        <taxon>Endopterygota</taxon>
        <taxon>Diptera</taxon>
        <taxon>Nematocera</taxon>
        <taxon>Culicoidea</taxon>
        <taxon>Culicidae</taxon>
        <taxon>Culicinae</taxon>
        <taxon>Culicini</taxon>
        <taxon>Culex</taxon>
        <taxon>Culex</taxon>
    </lineage>
</organism>
<evidence type="ECO:0000313" key="2">
    <source>
        <dbReference type="EMBL" id="CAG6579074.1"/>
    </source>
</evidence>
<evidence type="ECO:0000256" key="1">
    <source>
        <dbReference type="SAM" id="Phobius"/>
    </source>
</evidence>
<reference evidence="2" key="1">
    <citation type="submission" date="2021-05" db="EMBL/GenBank/DDBJ databases">
        <authorList>
            <person name="Alioto T."/>
            <person name="Alioto T."/>
            <person name="Gomez Garrido J."/>
        </authorList>
    </citation>
    <scope>NUCLEOTIDE SEQUENCE</scope>
</reference>
<proteinExistence type="predicted"/>
<dbReference type="EMBL" id="HBUE01301368">
    <property type="protein sequence ID" value="CAG6579074.1"/>
    <property type="molecule type" value="Transcribed_RNA"/>
</dbReference>
<feature type="transmembrane region" description="Helical" evidence="1">
    <location>
        <begin position="26"/>
        <end position="46"/>
    </location>
</feature>
<sequence length="100" mass="10799">MHSTTRVDPALRELMSLETISRGADGWTLLTLLSTLISLSLLLDFLSLIGSATSTYPCGYLGCSARQTSCFRLSSTATGFRKNCCTVVRRSFVSEKAAPS</sequence>
<dbReference type="AlphaFoldDB" id="A0A8D8JSM6"/>
<accession>A0A8D8JSM6</accession>
<name>A0A8D8JSM6_CULPI</name>
<dbReference type="EMBL" id="HBUE01041252">
    <property type="protein sequence ID" value="CAG6460783.1"/>
    <property type="molecule type" value="Transcribed_RNA"/>
</dbReference>